<gene>
    <name evidence="1" type="ORF">CARN6_2540</name>
</gene>
<name>E6QP30_9ZZZZ</name>
<comment type="caution">
    <text evidence="1">The sequence shown here is derived from an EMBL/GenBank/DDBJ whole genome shotgun (WGS) entry which is preliminary data.</text>
</comment>
<organism evidence="1">
    <name type="scientific">mine drainage metagenome</name>
    <dbReference type="NCBI Taxonomy" id="410659"/>
    <lineage>
        <taxon>unclassified sequences</taxon>
        <taxon>metagenomes</taxon>
        <taxon>ecological metagenomes</taxon>
    </lineage>
</organism>
<protein>
    <recommendedName>
        <fullName evidence="2">RHS repeat-associated core domain-containing protein</fullName>
    </recommendedName>
</protein>
<evidence type="ECO:0000313" key="1">
    <source>
        <dbReference type="EMBL" id="CBI09001.1"/>
    </source>
</evidence>
<proteinExistence type="predicted"/>
<sequence>MQTSYTGAVESTYTSLPFGDGYSASGGDIDAYHFAGQDQDSSASDHAWFRQYSNMTGRWFSPDPYSGSYDPLNPQSMNRYAYVLGNPLTFTDALGLYLVCYETPDTGWDGGDNTVGVTAGSSVCDSVGYGPVGGGYGPNYGQIGGGGGGAGAGTSSAPSVGVKNCGSQAAWSFALHGGIDALAAIPGLGTGVAATQIAIGVVNTDWSTSGKVAQLGQGLSVFGSANGFVGAIPYIAESGSKFAEAIPGVGIFVGFASVSIDAYNAVKQYQSCTAGH</sequence>
<dbReference type="NCBIfam" id="TIGR03696">
    <property type="entry name" value="Rhs_assc_core"/>
    <property type="match status" value="1"/>
</dbReference>
<reference evidence="1" key="1">
    <citation type="submission" date="2009-10" db="EMBL/GenBank/DDBJ databases">
        <title>Diversity of trophic interactions inside an arsenic-rich microbial ecosystem.</title>
        <authorList>
            <person name="Bertin P.N."/>
            <person name="Heinrich-Salmeron A."/>
            <person name="Pelletier E."/>
            <person name="Goulhen-Chollet F."/>
            <person name="Arsene-Ploetze F."/>
            <person name="Gallien S."/>
            <person name="Calteau A."/>
            <person name="Vallenet D."/>
            <person name="Casiot C."/>
            <person name="Chane-Woon-Ming B."/>
            <person name="Giloteaux L."/>
            <person name="Barakat M."/>
            <person name="Bonnefoy V."/>
            <person name="Bruneel O."/>
            <person name="Chandler M."/>
            <person name="Cleiss J."/>
            <person name="Duran R."/>
            <person name="Elbaz-Poulichet F."/>
            <person name="Fonknechten N."/>
            <person name="Lauga B."/>
            <person name="Mornico D."/>
            <person name="Ortet P."/>
            <person name="Schaeffer C."/>
            <person name="Siguier P."/>
            <person name="Alexander Thil Smith A."/>
            <person name="Van Dorsselaer A."/>
            <person name="Weissenbach J."/>
            <person name="Medigue C."/>
            <person name="Le Paslier D."/>
        </authorList>
    </citation>
    <scope>NUCLEOTIDE SEQUENCE</scope>
</reference>
<evidence type="ECO:0008006" key="2">
    <source>
        <dbReference type="Google" id="ProtNLM"/>
    </source>
</evidence>
<dbReference type="AlphaFoldDB" id="E6QP30"/>
<accession>E6QP30</accession>
<dbReference type="EMBL" id="CABQ01000304">
    <property type="protein sequence ID" value="CBI09001.1"/>
    <property type="molecule type" value="Genomic_DNA"/>
</dbReference>
<dbReference type="InterPro" id="IPR022385">
    <property type="entry name" value="Rhs_assc_core"/>
</dbReference>
<dbReference type="Gene3D" id="2.180.10.10">
    <property type="entry name" value="RHS repeat-associated core"/>
    <property type="match status" value="1"/>
</dbReference>